<gene>
    <name evidence="1" type="ORF">Lalb_Chr08g0234001</name>
</gene>
<dbReference type="AlphaFoldDB" id="A0A6A4Q3G9"/>
<protein>
    <submittedName>
        <fullName evidence="1">Uncharacterized protein</fullName>
    </submittedName>
</protein>
<evidence type="ECO:0000313" key="2">
    <source>
        <dbReference type="Proteomes" id="UP000447434"/>
    </source>
</evidence>
<keyword evidence="2" id="KW-1185">Reference proteome</keyword>
<name>A0A6A4Q3G9_LUPAL</name>
<comment type="caution">
    <text evidence="1">The sequence shown here is derived from an EMBL/GenBank/DDBJ whole genome shotgun (WGS) entry which is preliminary data.</text>
</comment>
<proteinExistence type="predicted"/>
<accession>A0A6A4Q3G9</accession>
<sequence length="102" mass="11636">MLLIHSLNIYYVNVIKNKSKLRFLPSCVKILVSLCSNFCETNENYISLPMCVLKKVVITSGFNYVGKTRSVFGEYIMRGTLDYLTQKGTTLDSHNVYYSFSG</sequence>
<dbReference type="EMBL" id="WOCE01000008">
    <property type="protein sequence ID" value="KAE9608300.1"/>
    <property type="molecule type" value="Genomic_DNA"/>
</dbReference>
<organism evidence="1 2">
    <name type="scientific">Lupinus albus</name>
    <name type="common">White lupine</name>
    <name type="synonym">Lupinus termis</name>
    <dbReference type="NCBI Taxonomy" id="3870"/>
    <lineage>
        <taxon>Eukaryota</taxon>
        <taxon>Viridiplantae</taxon>
        <taxon>Streptophyta</taxon>
        <taxon>Embryophyta</taxon>
        <taxon>Tracheophyta</taxon>
        <taxon>Spermatophyta</taxon>
        <taxon>Magnoliopsida</taxon>
        <taxon>eudicotyledons</taxon>
        <taxon>Gunneridae</taxon>
        <taxon>Pentapetalae</taxon>
        <taxon>rosids</taxon>
        <taxon>fabids</taxon>
        <taxon>Fabales</taxon>
        <taxon>Fabaceae</taxon>
        <taxon>Papilionoideae</taxon>
        <taxon>50 kb inversion clade</taxon>
        <taxon>genistoids sensu lato</taxon>
        <taxon>core genistoids</taxon>
        <taxon>Genisteae</taxon>
        <taxon>Lupinus</taxon>
    </lineage>
</organism>
<reference evidence="2" key="1">
    <citation type="journal article" date="2020" name="Nat. Commun.">
        <title>Genome sequence of the cluster root forming white lupin.</title>
        <authorList>
            <person name="Hufnagel B."/>
            <person name="Marques A."/>
            <person name="Soriano A."/>
            <person name="Marques L."/>
            <person name="Divol F."/>
            <person name="Doumas P."/>
            <person name="Sallet E."/>
            <person name="Mancinotti D."/>
            <person name="Carrere S."/>
            <person name="Marande W."/>
            <person name="Arribat S."/>
            <person name="Keller J."/>
            <person name="Huneau C."/>
            <person name="Blein T."/>
            <person name="Aime D."/>
            <person name="Laguerre M."/>
            <person name="Taylor J."/>
            <person name="Schubert V."/>
            <person name="Nelson M."/>
            <person name="Geu-Flores F."/>
            <person name="Crespi M."/>
            <person name="Gallardo-Guerrero K."/>
            <person name="Delaux P.-M."/>
            <person name="Salse J."/>
            <person name="Berges H."/>
            <person name="Guyot R."/>
            <person name="Gouzy J."/>
            <person name="Peret B."/>
        </authorList>
    </citation>
    <scope>NUCLEOTIDE SEQUENCE [LARGE SCALE GENOMIC DNA]</scope>
    <source>
        <strain evidence="2">cv. Amiga</strain>
    </source>
</reference>
<dbReference type="Proteomes" id="UP000447434">
    <property type="component" value="Chromosome 8"/>
</dbReference>
<evidence type="ECO:0000313" key="1">
    <source>
        <dbReference type="EMBL" id="KAE9608300.1"/>
    </source>
</evidence>